<dbReference type="InParanoid" id="A0A067NN49"/>
<dbReference type="VEuPathDB" id="FungiDB:PLEOSDRAFT_1086016"/>
<gene>
    <name evidence="1" type="ORF">PLEOSDRAFT_1086016</name>
</gene>
<proteinExistence type="predicted"/>
<evidence type="ECO:0000313" key="2">
    <source>
        <dbReference type="Proteomes" id="UP000027073"/>
    </source>
</evidence>
<evidence type="ECO:0000313" key="1">
    <source>
        <dbReference type="EMBL" id="KDQ25051.1"/>
    </source>
</evidence>
<accession>A0A067NN49</accession>
<protein>
    <submittedName>
        <fullName evidence="1">Uncharacterized protein</fullName>
    </submittedName>
</protein>
<dbReference type="AlphaFoldDB" id="A0A067NN49"/>
<sequence>MRDNQFIPERSGPFVSTGSTLFVLTSNPPFVSTGNMPFVTMGSTPFIPTRNVRFVPAHTNRLYPMENGRGPPMYHQALLDHQQLRRVQFAASNILIEAFASGNLPSMNDETLRRHAEYDLGWRTNSLDSEHARLVVFQTRCMVLTHLEEAALSATIRFAVLGVALGPSFSCLSF</sequence>
<reference evidence="2" key="1">
    <citation type="journal article" date="2014" name="Proc. Natl. Acad. Sci. U.S.A.">
        <title>Extensive sampling of basidiomycete genomes demonstrates inadequacy of the white-rot/brown-rot paradigm for wood decay fungi.</title>
        <authorList>
            <person name="Riley R."/>
            <person name="Salamov A.A."/>
            <person name="Brown D.W."/>
            <person name="Nagy L.G."/>
            <person name="Floudas D."/>
            <person name="Held B.W."/>
            <person name="Levasseur A."/>
            <person name="Lombard V."/>
            <person name="Morin E."/>
            <person name="Otillar R."/>
            <person name="Lindquist E.A."/>
            <person name="Sun H."/>
            <person name="LaButti K.M."/>
            <person name="Schmutz J."/>
            <person name="Jabbour D."/>
            <person name="Luo H."/>
            <person name="Baker S.E."/>
            <person name="Pisabarro A.G."/>
            <person name="Walton J.D."/>
            <person name="Blanchette R.A."/>
            <person name="Henrissat B."/>
            <person name="Martin F."/>
            <person name="Cullen D."/>
            <person name="Hibbett D.S."/>
            <person name="Grigoriev I.V."/>
        </authorList>
    </citation>
    <scope>NUCLEOTIDE SEQUENCE [LARGE SCALE GENOMIC DNA]</scope>
    <source>
        <strain evidence="2">PC15</strain>
    </source>
</reference>
<dbReference type="HOGENOM" id="CLU_1540707_0_0_1"/>
<dbReference type="Proteomes" id="UP000027073">
    <property type="component" value="Unassembled WGS sequence"/>
</dbReference>
<name>A0A067NN49_PLEO1</name>
<organism evidence="1 2">
    <name type="scientific">Pleurotus ostreatus (strain PC15)</name>
    <name type="common">Oyster mushroom</name>
    <dbReference type="NCBI Taxonomy" id="1137138"/>
    <lineage>
        <taxon>Eukaryota</taxon>
        <taxon>Fungi</taxon>
        <taxon>Dikarya</taxon>
        <taxon>Basidiomycota</taxon>
        <taxon>Agaricomycotina</taxon>
        <taxon>Agaricomycetes</taxon>
        <taxon>Agaricomycetidae</taxon>
        <taxon>Agaricales</taxon>
        <taxon>Pleurotineae</taxon>
        <taxon>Pleurotaceae</taxon>
        <taxon>Pleurotus</taxon>
    </lineage>
</organism>
<dbReference type="OrthoDB" id="10292067at2759"/>
<dbReference type="EMBL" id="KL198011">
    <property type="protein sequence ID" value="KDQ25051.1"/>
    <property type="molecule type" value="Genomic_DNA"/>
</dbReference>